<evidence type="ECO:0000313" key="3">
    <source>
        <dbReference type="Proteomes" id="UP000664857"/>
    </source>
</evidence>
<organism evidence="2 3">
    <name type="scientific">Candidatus Vagococcus giribetii</name>
    <dbReference type="NCBI Taxonomy" id="2230876"/>
    <lineage>
        <taxon>Bacteria</taxon>
        <taxon>Bacillati</taxon>
        <taxon>Bacillota</taxon>
        <taxon>Bacilli</taxon>
        <taxon>Lactobacillales</taxon>
        <taxon>Enterococcaceae</taxon>
        <taxon>Vagococcus</taxon>
    </lineage>
</organism>
<dbReference type="InterPro" id="IPR013094">
    <property type="entry name" value="AB_hydrolase_3"/>
</dbReference>
<sequence length="291" mass="33406">MTKIDLNQMKEEMKAGDAARDAGLKEPETITSHKNISYGEHGTDNLLDVYYPKDRTTKLPTIVNIHGGGYFYGDKELYRFYCMNLADRGFCVVNFNYRLAPEHLYPAPLEDTNNVLKWMLENEEEYLFNFDELFLVGDSAGGQLAEQYATIVSNKEYAKLFDFEVPNISFKGVGLNCGVYFLGSQKDPKEEFPYYFNQESSESYAKHFPVENHITKEFPTASITTASDDFLKEVAAPLAELLEKLEVKTDYNLYKNENGEPLYHVFHIGQKEDISHQCNDEQTDFFKSLIS</sequence>
<keyword evidence="2" id="KW-0378">Hydrolase</keyword>
<dbReference type="Pfam" id="PF07859">
    <property type="entry name" value="Abhydrolase_3"/>
    <property type="match status" value="1"/>
</dbReference>
<reference evidence="2 3" key="1">
    <citation type="submission" date="2021-03" db="EMBL/GenBank/DDBJ databases">
        <title>Enterococcal diversity collection.</title>
        <authorList>
            <person name="Gilmore M.S."/>
            <person name="Schwartzman J."/>
            <person name="Van Tyne D."/>
            <person name="Martin M."/>
            <person name="Earl A.M."/>
            <person name="Manson A.L."/>
            <person name="Straub T."/>
            <person name="Salamzade R."/>
            <person name="Saavedra J."/>
            <person name="Lebreton F."/>
            <person name="Prichula J."/>
            <person name="Schaufler K."/>
            <person name="Gaca A."/>
            <person name="Sgardioli B."/>
            <person name="Wagenaar J."/>
            <person name="Strong T."/>
        </authorList>
    </citation>
    <scope>NUCLEOTIDE SEQUENCE [LARGE SCALE GENOMIC DNA]</scope>
    <source>
        <strain evidence="2 3">DIV0080</strain>
    </source>
</reference>
<accession>A0ABS3HPG7</accession>
<dbReference type="EMBL" id="JAFLVX010000004">
    <property type="protein sequence ID" value="MBO0475639.1"/>
    <property type="molecule type" value="Genomic_DNA"/>
</dbReference>
<dbReference type="GO" id="GO:0016787">
    <property type="term" value="F:hydrolase activity"/>
    <property type="evidence" value="ECO:0007669"/>
    <property type="project" value="UniProtKB-KW"/>
</dbReference>
<name>A0ABS3HPG7_9ENTE</name>
<comment type="caution">
    <text evidence="2">The sequence shown here is derived from an EMBL/GenBank/DDBJ whole genome shotgun (WGS) entry which is preliminary data.</text>
</comment>
<proteinExistence type="predicted"/>
<dbReference type="Proteomes" id="UP000664857">
    <property type="component" value="Unassembled WGS sequence"/>
</dbReference>
<dbReference type="SUPFAM" id="SSF53474">
    <property type="entry name" value="alpha/beta-Hydrolases"/>
    <property type="match status" value="1"/>
</dbReference>
<keyword evidence="3" id="KW-1185">Reference proteome</keyword>
<evidence type="ECO:0000259" key="1">
    <source>
        <dbReference type="Pfam" id="PF07859"/>
    </source>
</evidence>
<dbReference type="Gene3D" id="3.40.50.1820">
    <property type="entry name" value="alpha/beta hydrolase"/>
    <property type="match status" value="1"/>
</dbReference>
<protein>
    <submittedName>
        <fullName evidence="2">Alpha/beta hydrolase</fullName>
    </submittedName>
</protein>
<evidence type="ECO:0000313" key="2">
    <source>
        <dbReference type="EMBL" id="MBO0475639.1"/>
    </source>
</evidence>
<dbReference type="PANTHER" id="PTHR23024:SF24">
    <property type="entry name" value="ALPHA_BETA HYDROLASE FOLD-3 DOMAIN-CONTAINING PROTEIN"/>
    <property type="match status" value="1"/>
</dbReference>
<feature type="domain" description="Alpha/beta hydrolase fold-3" evidence="1">
    <location>
        <begin position="62"/>
        <end position="257"/>
    </location>
</feature>
<dbReference type="InterPro" id="IPR029058">
    <property type="entry name" value="AB_hydrolase_fold"/>
</dbReference>
<gene>
    <name evidence="2" type="ORF">DOK76_01070</name>
</gene>
<dbReference type="PANTHER" id="PTHR23024">
    <property type="entry name" value="ARYLACETAMIDE DEACETYLASE"/>
    <property type="match status" value="1"/>
</dbReference>
<dbReference type="InterPro" id="IPR050466">
    <property type="entry name" value="Carboxylest/Gibb_receptor"/>
</dbReference>